<feature type="region of interest" description="Disordered" evidence="1">
    <location>
        <begin position="1"/>
        <end position="59"/>
    </location>
</feature>
<proteinExistence type="predicted"/>
<reference evidence="2" key="1">
    <citation type="journal article" date="2022" name="bioRxiv">
        <title>Sequencing and chromosome-scale assembly of the giantPleurodeles waltlgenome.</title>
        <authorList>
            <person name="Brown T."/>
            <person name="Elewa A."/>
            <person name="Iarovenko S."/>
            <person name="Subramanian E."/>
            <person name="Araus A.J."/>
            <person name="Petzold A."/>
            <person name="Susuki M."/>
            <person name="Suzuki K.-i.T."/>
            <person name="Hayashi T."/>
            <person name="Toyoda A."/>
            <person name="Oliveira C."/>
            <person name="Osipova E."/>
            <person name="Leigh N.D."/>
            <person name="Simon A."/>
            <person name="Yun M.H."/>
        </authorList>
    </citation>
    <scope>NUCLEOTIDE SEQUENCE</scope>
    <source>
        <strain evidence="2">20211129_DDA</strain>
        <tissue evidence="2">Liver</tissue>
    </source>
</reference>
<evidence type="ECO:0000256" key="1">
    <source>
        <dbReference type="SAM" id="MobiDB-lite"/>
    </source>
</evidence>
<name>A0AAV7LG55_PLEWA</name>
<feature type="compositionally biased region" description="Pro residues" evidence="1">
    <location>
        <begin position="1"/>
        <end position="13"/>
    </location>
</feature>
<keyword evidence="3" id="KW-1185">Reference proteome</keyword>
<gene>
    <name evidence="2" type="ORF">NDU88_002606</name>
</gene>
<sequence>MLPSVPPHPPGPGPGLLRCESSAGTPHPLFTPPVPRSAKGHALVSQLGPPALLRSPPTRPQRASVLCWGRPHAVRWNIPCAVFTSDALQCRVSGSSAARAAPSQRALSVLCLSLGPFTPLAPCPRLEPRLTSSREHSDGSCDLGSV</sequence>
<comment type="caution">
    <text evidence="2">The sequence shown here is derived from an EMBL/GenBank/DDBJ whole genome shotgun (WGS) entry which is preliminary data.</text>
</comment>
<evidence type="ECO:0000313" key="2">
    <source>
        <dbReference type="EMBL" id="KAJ1089455.1"/>
    </source>
</evidence>
<dbReference type="EMBL" id="JANPWB010000015">
    <property type="protein sequence ID" value="KAJ1089455.1"/>
    <property type="molecule type" value="Genomic_DNA"/>
</dbReference>
<evidence type="ECO:0000313" key="3">
    <source>
        <dbReference type="Proteomes" id="UP001066276"/>
    </source>
</evidence>
<protein>
    <submittedName>
        <fullName evidence="2">Uncharacterized protein</fullName>
    </submittedName>
</protein>
<organism evidence="2 3">
    <name type="scientific">Pleurodeles waltl</name>
    <name type="common">Iberian ribbed newt</name>
    <dbReference type="NCBI Taxonomy" id="8319"/>
    <lineage>
        <taxon>Eukaryota</taxon>
        <taxon>Metazoa</taxon>
        <taxon>Chordata</taxon>
        <taxon>Craniata</taxon>
        <taxon>Vertebrata</taxon>
        <taxon>Euteleostomi</taxon>
        <taxon>Amphibia</taxon>
        <taxon>Batrachia</taxon>
        <taxon>Caudata</taxon>
        <taxon>Salamandroidea</taxon>
        <taxon>Salamandridae</taxon>
        <taxon>Pleurodelinae</taxon>
        <taxon>Pleurodeles</taxon>
    </lineage>
</organism>
<dbReference type="Proteomes" id="UP001066276">
    <property type="component" value="Chromosome 11"/>
</dbReference>
<dbReference type="AlphaFoldDB" id="A0AAV7LG55"/>
<accession>A0AAV7LG55</accession>